<evidence type="ECO:0000256" key="1">
    <source>
        <dbReference type="ARBA" id="ARBA00004651"/>
    </source>
</evidence>
<evidence type="ECO:0000256" key="5">
    <source>
        <dbReference type="ARBA" id="ARBA00022989"/>
    </source>
</evidence>
<accession>A0ABT4T7W4</accession>
<evidence type="ECO:0000313" key="9">
    <source>
        <dbReference type="EMBL" id="MDA0645420.1"/>
    </source>
</evidence>
<protein>
    <submittedName>
        <fullName evidence="9">Sugar ABC transporter permease</fullName>
    </submittedName>
</protein>
<feature type="transmembrane region" description="Helical" evidence="8">
    <location>
        <begin position="497"/>
        <end position="519"/>
    </location>
</feature>
<feature type="transmembrane region" description="Helical" evidence="8">
    <location>
        <begin position="432"/>
        <end position="453"/>
    </location>
</feature>
<keyword evidence="3" id="KW-1003">Cell membrane</keyword>
<keyword evidence="4 8" id="KW-0812">Transmembrane</keyword>
<dbReference type="PANTHER" id="PTHR30193:SF37">
    <property type="entry name" value="INNER MEMBRANE ABC TRANSPORTER PERMEASE PROTEIN YCJO"/>
    <property type="match status" value="1"/>
</dbReference>
<feature type="compositionally biased region" description="Low complexity" evidence="7">
    <location>
        <begin position="312"/>
        <end position="322"/>
    </location>
</feature>
<feature type="transmembrane region" description="Helical" evidence="8">
    <location>
        <begin position="12"/>
        <end position="39"/>
    </location>
</feature>
<feature type="transmembrane region" description="Helical" evidence="8">
    <location>
        <begin position="108"/>
        <end position="128"/>
    </location>
</feature>
<proteinExistence type="predicted"/>
<organism evidence="9 10">
    <name type="scientific">Nonomuraea ferruginea</name>
    <dbReference type="NCBI Taxonomy" id="46174"/>
    <lineage>
        <taxon>Bacteria</taxon>
        <taxon>Bacillati</taxon>
        <taxon>Actinomycetota</taxon>
        <taxon>Actinomycetes</taxon>
        <taxon>Streptosporangiales</taxon>
        <taxon>Streptosporangiaceae</taxon>
        <taxon>Nonomuraea</taxon>
    </lineage>
</organism>
<reference evidence="9 10" key="1">
    <citation type="submission" date="2022-11" db="EMBL/GenBank/DDBJ databases">
        <title>Nonomuraea corallina sp. nov., a new species of the genus Nonomuraea isolated from sea side sediment in Thai sea.</title>
        <authorList>
            <person name="Ngamcharungchit C."/>
            <person name="Matsumoto A."/>
            <person name="Suriyachadkun C."/>
            <person name="Panbangred W."/>
            <person name="Inahashi Y."/>
            <person name="Intra B."/>
        </authorList>
    </citation>
    <scope>NUCLEOTIDE SEQUENCE [LARGE SCALE GENOMIC DNA]</scope>
    <source>
        <strain evidence="9 10">DSM 43553</strain>
    </source>
</reference>
<dbReference type="Proteomes" id="UP001212498">
    <property type="component" value="Unassembled WGS sequence"/>
</dbReference>
<evidence type="ECO:0000256" key="8">
    <source>
        <dbReference type="SAM" id="Phobius"/>
    </source>
</evidence>
<evidence type="ECO:0000256" key="3">
    <source>
        <dbReference type="ARBA" id="ARBA00022475"/>
    </source>
</evidence>
<feature type="transmembrane region" description="Helical" evidence="8">
    <location>
        <begin position="559"/>
        <end position="581"/>
    </location>
</feature>
<dbReference type="EMBL" id="JAPNUD010000137">
    <property type="protein sequence ID" value="MDA0645420.1"/>
    <property type="molecule type" value="Genomic_DNA"/>
</dbReference>
<sequence>MTSRTPDSPAPVLGWLLLMPAVLGMLITLLLPTVLTIGFSLRSGGLVGPSAFAGLGNYGRLFGDDSFWPALGFTLSVTIMPLLVALVVAPLLALALDRGGAWVRRAGRILLSLSLVTFSPAAVAVSWLRGLRPDAEGLTAMARSLAEPATAPGTLRLIVAAATFGVVCALAVLAFLPALRGGTVTPAMLAVAGIVALATVAAGLQLFTLGLVLTGGGPRDSTQTLALLQYTFTWRAARLGMGAAIATLTGVILGVLGIAATILAIATRMRLTVTPATAPDEDHSARASAAGPGSPYFQARPQDAGLATGLSGQPPGAAVPYGAAPPPGNPYAPGTPYETGAGKPDTARKPSAAGMAVGVAALLVATVLVFLWSRPWLSALLQPAEAGAPHGRNVHLNTWLPAFAGALVSVGVAYLGALGIGGLRPLGRRSEWLLLPFAPWLFVGAGPLSIANWNTLRGLGLVDTVAALVPPLLVSVPALVILTLLCKGLAERNTGDLLSGVVRPSFPMACVLVVAVTLVNAQDLLWPLLVTQQPDLATAPLAQFMASSQFPGGGADVGLATPLIAIVLALAAAVAAQLLYLDRLALTVGRDIGSREHGPDA</sequence>
<feature type="transmembrane region" description="Helical" evidence="8">
    <location>
        <begin position="399"/>
        <end position="420"/>
    </location>
</feature>
<feature type="transmembrane region" description="Helical" evidence="8">
    <location>
        <begin position="465"/>
        <end position="485"/>
    </location>
</feature>
<keyword evidence="2" id="KW-0813">Transport</keyword>
<dbReference type="InterPro" id="IPR035906">
    <property type="entry name" value="MetI-like_sf"/>
</dbReference>
<keyword evidence="6 8" id="KW-0472">Membrane</keyword>
<feature type="region of interest" description="Disordered" evidence="7">
    <location>
        <begin position="302"/>
        <end position="349"/>
    </location>
</feature>
<dbReference type="RefSeq" id="WP_271279060.1">
    <property type="nucleotide sequence ID" value="NZ_BAABFD010000023.1"/>
</dbReference>
<name>A0ABT4T7W4_9ACTN</name>
<evidence type="ECO:0000313" key="10">
    <source>
        <dbReference type="Proteomes" id="UP001212498"/>
    </source>
</evidence>
<evidence type="ECO:0000256" key="7">
    <source>
        <dbReference type="SAM" id="MobiDB-lite"/>
    </source>
</evidence>
<comment type="caution">
    <text evidence="9">The sequence shown here is derived from an EMBL/GenBank/DDBJ whole genome shotgun (WGS) entry which is preliminary data.</text>
</comment>
<dbReference type="PANTHER" id="PTHR30193">
    <property type="entry name" value="ABC TRANSPORTER PERMEASE PROTEIN"/>
    <property type="match status" value="1"/>
</dbReference>
<feature type="transmembrane region" description="Helical" evidence="8">
    <location>
        <begin position="352"/>
        <end position="372"/>
    </location>
</feature>
<feature type="transmembrane region" description="Helical" evidence="8">
    <location>
        <begin position="157"/>
        <end position="176"/>
    </location>
</feature>
<feature type="transmembrane region" description="Helical" evidence="8">
    <location>
        <begin position="188"/>
        <end position="213"/>
    </location>
</feature>
<evidence type="ECO:0000256" key="4">
    <source>
        <dbReference type="ARBA" id="ARBA00022692"/>
    </source>
</evidence>
<evidence type="ECO:0000256" key="2">
    <source>
        <dbReference type="ARBA" id="ARBA00022448"/>
    </source>
</evidence>
<keyword evidence="5 8" id="KW-1133">Transmembrane helix</keyword>
<feature type="transmembrane region" description="Helical" evidence="8">
    <location>
        <begin position="243"/>
        <end position="266"/>
    </location>
</feature>
<keyword evidence="10" id="KW-1185">Reference proteome</keyword>
<evidence type="ECO:0000256" key="6">
    <source>
        <dbReference type="ARBA" id="ARBA00023136"/>
    </source>
</evidence>
<gene>
    <name evidence="9" type="ORF">OUY24_32750</name>
</gene>
<dbReference type="Gene3D" id="1.10.3720.10">
    <property type="entry name" value="MetI-like"/>
    <property type="match status" value="2"/>
</dbReference>
<comment type="subcellular location">
    <subcellularLocation>
        <location evidence="1">Cell membrane</location>
        <topology evidence="1">Multi-pass membrane protein</topology>
    </subcellularLocation>
</comment>
<feature type="transmembrane region" description="Helical" evidence="8">
    <location>
        <begin position="67"/>
        <end position="96"/>
    </location>
</feature>
<dbReference type="SUPFAM" id="SSF161098">
    <property type="entry name" value="MetI-like"/>
    <property type="match status" value="1"/>
</dbReference>
<dbReference type="InterPro" id="IPR051393">
    <property type="entry name" value="ABC_transporter_permease"/>
</dbReference>